<keyword evidence="9" id="KW-1185">Reference proteome</keyword>
<protein>
    <recommendedName>
        <fullName evidence="7">Fibronectin type-III domain-containing protein</fullName>
    </recommendedName>
</protein>
<dbReference type="InterPro" id="IPR036116">
    <property type="entry name" value="FN3_sf"/>
</dbReference>
<comment type="caution">
    <text evidence="8">The sequence shown here is derived from an EMBL/GenBank/DDBJ whole genome shotgun (WGS) entry which is preliminary data.</text>
</comment>
<dbReference type="SUPFAM" id="SSF49265">
    <property type="entry name" value="Fibronectin type III"/>
    <property type="match status" value="1"/>
</dbReference>
<comment type="subcellular location">
    <subcellularLocation>
        <location evidence="1">Membrane</location>
        <topology evidence="1">Single-pass membrane protein</topology>
    </subcellularLocation>
</comment>
<proteinExistence type="inferred from homology"/>
<feature type="domain" description="Fibronectin type-III" evidence="7">
    <location>
        <begin position="56"/>
        <end position="152"/>
    </location>
</feature>
<dbReference type="GO" id="GO:0016020">
    <property type="term" value="C:membrane"/>
    <property type="evidence" value="ECO:0007669"/>
    <property type="project" value="UniProtKB-SubCell"/>
</dbReference>
<gene>
    <name evidence="8" type="ORF">fugu_007033</name>
</gene>
<feature type="domain" description="Fibronectin type-III" evidence="7">
    <location>
        <begin position="1"/>
        <end position="52"/>
    </location>
</feature>
<dbReference type="InterPro" id="IPR013783">
    <property type="entry name" value="Ig-like_fold"/>
</dbReference>
<evidence type="ECO:0000256" key="4">
    <source>
        <dbReference type="ARBA" id="ARBA00022989"/>
    </source>
</evidence>
<evidence type="ECO:0000259" key="7">
    <source>
        <dbReference type="PROSITE" id="PS50853"/>
    </source>
</evidence>
<dbReference type="InterPro" id="IPR003961">
    <property type="entry name" value="FN3_dom"/>
</dbReference>
<dbReference type="AlphaFoldDB" id="A0A4Z2B354"/>
<evidence type="ECO:0000256" key="6">
    <source>
        <dbReference type="SAM" id="Phobius"/>
    </source>
</evidence>
<reference evidence="8 9" key="1">
    <citation type="submission" date="2019-04" db="EMBL/GenBank/DDBJ databases">
        <title>The sequence and de novo assembly of Takifugu bimaculatus genome using PacBio and Hi-C technologies.</title>
        <authorList>
            <person name="Xu P."/>
            <person name="Liu B."/>
            <person name="Zhou Z."/>
        </authorList>
    </citation>
    <scope>NUCLEOTIDE SEQUENCE [LARGE SCALE GENOMIC DNA]</scope>
    <source>
        <strain evidence="8">TB-2018</strain>
        <tissue evidence="8">Muscle</tissue>
    </source>
</reference>
<dbReference type="Pfam" id="PF13882">
    <property type="entry name" value="Bravo_FIGEY"/>
    <property type="match status" value="1"/>
</dbReference>
<organism evidence="8 9">
    <name type="scientific">Takifugu bimaculatus</name>
    <dbReference type="NCBI Taxonomy" id="433685"/>
    <lineage>
        <taxon>Eukaryota</taxon>
        <taxon>Metazoa</taxon>
        <taxon>Chordata</taxon>
        <taxon>Craniata</taxon>
        <taxon>Vertebrata</taxon>
        <taxon>Euteleostomi</taxon>
        <taxon>Actinopterygii</taxon>
        <taxon>Neopterygii</taxon>
        <taxon>Teleostei</taxon>
        <taxon>Neoteleostei</taxon>
        <taxon>Acanthomorphata</taxon>
        <taxon>Eupercaria</taxon>
        <taxon>Tetraodontiformes</taxon>
        <taxon>Tetradontoidea</taxon>
        <taxon>Tetraodontidae</taxon>
        <taxon>Takifugu</taxon>
    </lineage>
</organism>
<dbReference type="Gene3D" id="2.60.40.10">
    <property type="entry name" value="Immunoglobulins"/>
    <property type="match status" value="2"/>
</dbReference>
<dbReference type="InterPro" id="IPR026966">
    <property type="entry name" value="Neurofascin/L1/NrCAM_C"/>
</dbReference>
<dbReference type="CDD" id="cd00063">
    <property type="entry name" value="FN3"/>
    <property type="match status" value="2"/>
</dbReference>
<comment type="similarity">
    <text evidence="2">Belongs to the immunoglobulin superfamily. L1/neurofascin/NgCAM family.</text>
</comment>
<evidence type="ECO:0000256" key="2">
    <source>
        <dbReference type="ARBA" id="ARBA00008588"/>
    </source>
</evidence>
<evidence type="ECO:0000256" key="5">
    <source>
        <dbReference type="ARBA" id="ARBA00023136"/>
    </source>
</evidence>
<dbReference type="Proteomes" id="UP000516260">
    <property type="component" value="Chromosome 7"/>
</dbReference>
<evidence type="ECO:0000313" key="8">
    <source>
        <dbReference type="EMBL" id="TNM86803.1"/>
    </source>
</evidence>
<dbReference type="InterPro" id="IPR050713">
    <property type="entry name" value="RTP_Phos/Ushers"/>
</dbReference>
<dbReference type="PANTHER" id="PTHR46957:SF3">
    <property type="entry name" value="CYTOKINE RECEPTOR"/>
    <property type="match status" value="1"/>
</dbReference>
<evidence type="ECO:0000313" key="9">
    <source>
        <dbReference type="Proteomes" id="UP000516260"/>
    </source>
</evidence>
<dbReference type="SMART" id="SM00060">
    <property type="entry name" value="FN3"/>
    <property type="match status" value="1"/>
</dbReference>
<dbReference type="Pfam" id="PF00041">
    <property type="entry name" value="fn3"/>
    <property type="match status" value="1"/>
</dbReference>
<keyword evidence="5 6" id="KW-0472">Membrane</keyword>
<feature type="transmembrane region" description="Helical" evidence="6">
    <location>
        <begin position="165"/>
        <end position="186"/>
    </location>
</feature>
<keyword evidence="4 6" id="KW-1133">Transmembrane helix</keyword>
<dbReference type="PROSITE" id="PS50853">
    <property type="entry name" value="FN3"/>
    <property type="match status" value="2"/>
</dbReference>
<evidence type="ECO:0000256" key="1">
    <source>
        <dbReference type="ARBA" id="ARBA00004167"/>
    </source>
</evidence>
<keyword evidence="3 6" id="KW-0812">Transmembrane</keyword>
<dbReference type="EMBL" id="SWLE01000020">
    <property type="protein sequence ID" value="TNM86803.1"/>
    <property type="molecule type" value="Genomic_DNA"/>
</dbReference>
<evidence type="ECO:0000256" key="3">
    <source>
        <dbReference type="ARBA" id="ARBA00022692"/>
    </source>
</evidence>
<dbReference type="PANTHER" id="PTHR46957">
    <property type="entry name" value="CYTOKINE RECEPTOR"/>
    <property type="match status" value="1"/>
</dbReference>
<accession>A0A4Z2B354</accession>
<name>A0A4Z2B354_9TELE</name>
<sequence>MKSQAFSTNNGEPSGVVTGLYPYSNYKMYIVVANNRFEGPPSNNIHFSTPEGVPSVPRSFRIQQRHLDSIYVDWDLPAEPNGIITGYSLKYQTVNASRGEELRVEEFPPNVTSFSIRRFDRYTRYRFSVAARTEIGIGEWYTEESPHYTTEIYAQDQVDISTQGWFIGIMCAVALIVLILLVVCFIKRSRGGKYPVREKKEVALEPVDDIDQDGSFDYRSLERIARISTLPYSRREEERGLQRAQPPVEVTIDVGFSGRGDDVHLQRDRKGLCVAGECARGAPHCLRTFTPALNMVTAVVVRTNAGGGNRNTEDCAVVDDRKKCPYLVGQMLKAAKIPMLVSLGGIEEWPGTVDTLSFTGTLVVDGPSAIDEIAYLLRRKRRGVPAVRERGRDDVDVGQQQVRRQVRLRSSHPEQVAVVGHQLMLDQGRRENCWKS</sequence>